<dbReference type="Pfam" id="PF13669">
    <property type="entry name" value="Glyoxalase_4"/>
    <property type="match status" value="1"/>
</dbReference>
<evidence type="ECO:0008006" key="3">
    <source>
        <dbReference type="Google" id="ProtNLM"/>
    </source>
</evidence>
<comment type="caution">
    <text evidence="1">The sequence shown here is derived from an EMBL/GenBank/DDBJ whole genome shotgun (WGS) entry which is preliminary data.</text>
</comment>
<evidence type="ECO:0000313" key="1">
    <source>
        <dbReference type="EMBL" id="KKW92097.1"/>
    </source>
</evidence>
<organism evidence="1 2">
    <name type="scientific">Sphingobium chungbukense</name>
    <dbReference type="NCBI Taxonomy" id="56193"/>
    <lineage>
        <taxon>Bacteria</taxon>
        <taxon>Pseudomonadati</taxon>
        <taxon>Pseudomonadota</taxon>
        <taxon>Alphaproteobacteria</taxon>
        <taxon>Sphingomonadales</taxon>
        <taxon>Sphingomonadaceae</taxon>
        <taxon>Sphingobium</taxon>
    </lineage>
</organism>
<sequence>MPPFTLFQMAYVTDDIDAAMRQAMATFGIASFQVNRDMAIQTGQGVATAHFALCFLGDLQIEIIQPTGGADSVYRQGIGGSSGSLSFHHAGMLITDEAQWHATVAAVERSGSPVPVRGVFGDLMHYLYVDQREQIGHYLEYMWRTAAGAAIFDAVPRA</sequence>
<dbReference type="PATRIC" id="fig|56193.3.peg.2586"/>
<dbReference type="Gene3D" id="3.10.180.10">
    <property type="entry name" value="2,3-Dihydroxybiphenyl 1,2-Dioxygenase, domain 1"/>
    <property type="match status" value="1"/>
</dbReference>
<accession>A0A0M3APH8</accession>
<evidence type="ECO:0000313" key="2">
    <source>
        <dbReference type="Proteomes" id="UP000033874"/>
    </source>
</evidence>
<dbReference type="AlphaFoldDB" id="A0A0M3APH8"/>
<gene>
    <name evidence="1" type="ORF">YP76_12440</name>
</gene>
<reference evidence="1 2" key="1">
    <citation type="submission" date="2015-04" db="EMBL/GenBank/DDBJ databases">
        <title>Genome sequence of aromatic hydrocarbons-degrading Sphingobium chungbukense DJ77.</title>
        <authorList>
            <person name="Kim Y.-C."/>
            <person name="Chae J.-C."/>
        </authorList>
    </citation>
    <scope>NUCLEOTIDE SEQUENCE [LARGE SCALE GENOMIC DNA]</scope>
    <source>
        <strain evidence="1 2">DJ77</strain>
    </source>
</reference>
<dbReference type="EMBL" id="LBIC01000005">
    <property type="protein sequence ID" value="KKW92097.1"/>
    <property type="molecule type" value="Genomic_DNA"/>
</dbReference>
<dbReference type="InterPro" id="IPR029068">
    <property type="entry name" value="Glyas_Bleomycin-R_OHBP_Dase"/>
</dbReference>
<keyword evidence="2" id="KW-1185">Reference proteome</keyword>
<dbReference type="STRING" id="56193.YP76_12440"/>
<name>A0A0M3APH8_9SPHN</name>
<protein>
    <recommendedName>
        <fullName evidence="3">VOC domain-containing protein</fullName>
    </recommendedName>
</protein>
<dbReference type="Proteomes" id="UP000033874">
    <property type="component" value="Unassembled WGS sequence"/>
</dbReference>
<proteinExistence type="predicted"/>